<feature type="transmembrane region" description="Helical" evidence="2">
    <location>
        <begin position="88"/>
        <end position="107"/>
    </location>
</feature>
<organism evidence="3 4">
    <name type="scientific">Phytophthora fragariaefolia</name>
    <dbReference type="NCBI Taxonomy" id="1490495"/>
    <lineage>
        <taxon>Eukaryota</taxon>
        <taxon>Sar</taxon>
        <taxon>Stramenopiles</taxon>
        <taxon>Oomycota</taxon>
        <taxon>Peronosporomycetes</taxon>
        <taxon>Peronosporales</taxon>
        <taxon>Peronosporaceae</taxon>
        <taxon>Phytophthora</taxon>
    </lineage>
</organism>
<dbReference type="OrthoDB" id="118666at2759"/>
<sequence length="581" mass="64683">MMSSRIRTPGKNLAKLKLSSPTCQPKPQVAGCLVQIWNSIFSRQGILGVESEHFSTVFALLGVLEASSQTYQSYRASNLLPRSELNSMMVTLLITNCWTTAGIGLFLRKSPALERVLALTSDAMISFVMMTIVPLVIFIPYVEAFNIKGKVFYNPDFLYNPVSLVSMVLGNRLIFAASMFDFITKVIPQLSIMLSLFTVSELLGRDDLKVVPRADSQSLQSMTVKPKASSSNSGKTAEQNKTLTVNPQNSSQRKSLDALLRRGHSIATVVFVLWGAIVLILHSLAAKRAANYEVLGCRAVTRPWFSNGKEPCASLYYDCHAQNTMSPDQKSFDKLDHVVLATLTIAHCPQLQMPPDLQKLQNLVALHIYNSTIVNWDTSSSISATAHLRLLSVLVGRTQMSEFPQGILQPLPASMIGVQFSHTNLKMVPNDLYLRWHSLVVIAFENSELTYIPYQMFFSPVYLLSFSGNQIETIPTLAMMPPGMIIGELRLTSNPLKELPAALMQPTSFIMSLNVQNTSLTDMPAWVKTNTKLVWAYDTPFCMTPMADPTLAYKVMCFANPRGQKAYFPMYMLDSLYAYNE</sequence>
<feature type="region of interest" description="Disordered" evidence="1">
    <location>
        <begin position="219"/>
        <end position="249"/>
    </location>
</feature>
<evidence type="ECO:0000256" key="2">
    <source>
        <dbReference type="SAM" id="Phobius"/>
    </source>
</evidence>
<keyword evidence="2" id="KW-1133">Transmembrane helix</keyword>
<proteinExistence type="predicted"/>
<keyword evidence="4" id="KW-1185">Reference proteome</keyword>
<feature type="transmembrane region" description="Helical" evidence="2">
    <location>
        <begin position="263"/>
        <end position="285"/>
    </location>
</feature>
<keyword evidence="2" id="KW-0812">Transmembrane</keyword>
<protein>
    <submittedName>
        <fullName evidence="3">Unnamed protein product</fullName>
    </submittedName>
</protein>
<gene>
    <name evidence="3" type="ORF">Pfra01_001959300</name>
</gene>
<dbReference type="SUPFAM" id="SSF52058">
    <property type="entry name" value="L domain-like"/>
    <property type="match status" value="1"/>
</dbReference>
<comment type="caution">
    <text evidence="3">The sequence shown here is derived from an EMBL/GenBank/DDBJ whole genome shotgun (WGS) entry which is preliminary data.</text>
</comment>
<feature type="transmembrane region" description="Helical" evidence="2">
    <location>
        <begin position="162"/>
        <end position="183"/>
    </location>
</feature>
<name>A0A9W6Y1I5_9STRA</name>
<reference evidence="3" key="1">
    <citation type="submission" date="2023-04" db="EMBL/GenBank/DDBJ databases">
        <title>Phytophthora fragariaefolia NBRC 109709.</title>
        <authorList>
            <person name="Ichikawa N."/>
            <person name="Sato H."/>
            <person name="Tonouchi N."/>
        </authorList>
    </citation>
    <scope>NUCLEOTIDE SEQUENCE</scope>
    <source>
        <strain evidence="3">NBRC 109709</strain>
    </source>
</reference>
<evidence type="ECO:0000256" key="1">
    <source>
        <dbReference type="SAM" id="MobiDB-lite"/>
    </source>
</evidence>
<accession>A0A9W6Y1I5</accession>
<dbReference type="EMBL" id="BSXT01002541">
    <property type="protein sequence ID" value="GMF49523.1"/>
    <property type="molecule type" value="Genomic_DNA"/>
</dbReference>
<dbReference type="AlphaFoldDB" id="A0A9W6Y1I5"/>
<feature type="transmembrane region" description="Helical" evidence="2">
    <location>
        <begin position="119"/>
        <end position="142"/>
    </location>
</feature>
<dbReference type="InterPro" id="IPR032675">
    <property type="entry name" value="LRR_dom_sf"/>
</dbReference>
<evidence type="ECO:0000313" key="3">
    <source>
        <dbReference type="EMBL" id="GMF49523.1"/>
    </source>
</evidence>
<keyword evidence="2" id="KW-0472">Membrane</keyword>
<dbReference type="Gene3D" id="3.80.10.10">
    <property type="entry name" value="Ribonuclease Inhibitor"/>
    <property type="match status" value="1"/>
</dbReference>
<dbReference type="Proteomes" id="UP001165121">
    <property type="component" value="Unassembled WGS sequence"/>
</dbReference>
<evidence type="ECO:0000313" key="4">
    <source>
        <dbReference type="Proteomes" id="UP001165121"/>
    </source>
</evidence>